<feature type="transmembrane region" description="Helical" evidence="2">
    <location>
        <begin position="302"/>
        <end position="322"/>
    </location>
</feature>
<keyword evidence="2" id="KW-0812">Transmembrane</keyword>
<sequence length="641" mass="69657">MTADASSADPADPPSARDDTPSPDYDDSPGGTGESLLGRLAGDRSNVLLAVLFTTVAALVLRLYALGGRIFHWDEARVGYWLLRYHESGQLSYRPIIHGPFVPVVNDYLFTAAAAFGMVPSDFLARLPVAVIGGLLPLAAWLFRDHLRDAEIVALAGLLALNPILVYYSRFMRSDLLVATFAVFALGFLVRAITVRDARYLTPAGVSLGLAFTTKENALIYVVCFAGAAALLLDHRLVTRREDLLDRLAEFRRASRSRALADGGQSPSAGSGDTGATAPRSPTRPALVAGGLREVARRFRGWWGHAVGALVGFFLVIVFFYAPRPDLWQAFGNPAMLPGVVGEATVGSWEKFVGTWASGGHQDHAYLPFLYGFLETLLHGAFVVIPFAVLGFLADRYSGDGPRDLVAFASYWGFVSILGYPIATDIEAPWATVHAIVPLAVPAAVGLAMIYRSGRASLSADDAVSTGLAALVILVAVGGAVGANVTYMNSTNDEHREVLQWAQPHNDMKDTLLEVRDVVRENEGTDVLFYGGYDGDEPLFYVRNESDALQPPGPGGGEQNWLSRMPLPWYLEKWDANVTSTPPSEAGAPLQDPPPVVIVHEQNLEQVEGQLETYEGHRHYFRLWYEKIVIFVDEDRIETGA</sequence>
<feature type="transmembrane region" description="Helical" evidence="2">
    <location>
        <begin position="429"/>
        <end position="451"/>
    </location>
</feature>
<gene>
    <name evidence="4" type="ORF">ACFPJ5_05245</name>
</gene>
<organism evidence="4 5">
    <name type="scientific">Salinirubrum litoreum</name>
    <dbReference type="NCBI Taxonomy" id="1126234"/>
    <lineage>
        <taxon>Archaea</taxon>
        <taxon>Methanobacteriati</taxon>
        <taxon>Methanobacteriota</taxon>
        <taxon>Stenosarchaea group</taxon>
        <taxon>Halobacteria</taxon>
        <taxon>Halobacteriales</taxon>
        <taxon>Haloferacaceae</taxon>
        <taxon>Salinirubrum</taxon>
    </lineage>
</organism>
<feature type="transmembrane region" description="Helical" evidence="2">
    <location>
        <begin position="176"/>
        <end position="194"/>
    </location>
</feature>
<keyword evidence="2" id="KW-1133">Transmembrane helix</keyword>
<keyword evidence="5" id="KW-1185">Reference proteome</keyword>
<dbReference type="PIRSF" id="PIRSF030218">
    <property type="entry name" value="Mannosyltr_MA4085_prd"/>
    <property type="match status" value="1"/>
</dbReference>
<feature type="transmembrane region" description="Helical" evidence="2">
    <location>
        <begin position="369"/>
        <end position="393"/>
    </location>
</feature>
<dbReference type="Proteomes" id="UP001596201">
    <property type="component" value="Unassembled WGS sequence"/>
</dbReference>
<dbReference type="NCBIfam" id="TIGR03663">
    <property type="entry name" value="flippase activity-associated protein Agl23"/>
    <property type="match status" value="1"/>
</dbReference>
<proteinExistence type="predicted"/>
<dbReference type="RefSeq" id="WP_227228315.1">
    <property type="nucleotide sequence ID" value="NZ_JAJCVJ010000001.1"/>
</dbReference>
<evidence type="ECO:0000313" key="5">
    <source>
        <dbReference type="Proteomes" id="UP001596201"/>
    </source>
</evidence>
<evidence type="ECO:0000256" key="1">
    <source>
        <dbReference type="SAM" id="MobiDB-lite"/>
    </source>
</evidence>
<feature type="transmembrane region" description="Helical" evidence="2">
    <location>
        <begin position="463"/>
        <end position="487"/>
    </location>
</feature>
<dbReference type="EMBL" id="JBHSKX010000001">
    <property type="protein sequence ID" value="MFC5366335.1"/>
    <property type="molecule type" value="Genomic_DNA"/>
</dbReference>
<feature type="transmembrane region" description="Helical" evidence="2">
    <location>
        <begin position="47"/>
        <end position="65"/>
    </location>
</feature>
<dbReference type="InterPro" id="IPR019962">
    <property type="entry name" value="CHP03663"/>
</dbReference>
<feature type="transmembrane region" description="Helical" evidence="2">
    <location>
        <begin position="150"/>
        <end position="169"/>
    </location>
</feature>
<dbReference type="InterPro" id="IPR016950">
    <property type="entry name" value="Manno-Trfase_MA4085_prd"/>
</dbReference>
<protein>
    <submittedName>
        <fullName evidence="4">Flippase activity-associated protein Agl23</fullName>
    </submittedName>
</protein>
<feature type="region of interest" description="Disordered" evidence="1">
    <location>
        <begin position="1"/>
        <end position="33"/>
    </location>
</feature>
<dbReference type="Pfam" id="PF13231">
    <property type="entry name" value="PMT_2"/>
    <property type="match status" value="1"/>
</dbReference>
<feature type="region of interest" description="Disordered" evidence="1">
    <location>
        <begin position="258"/>
        <end position="285"/>
    </location>
</feature>
<evidence type="ECO:0000313" key="4">
    <source>
        <dbReference type="EMBL" id="MFC5366335.1"/>
    </source>
</evidence>
<dbReference type="AlphaFoldDB" id="A0ABD5R8N5"/>
<feature type="compositionally biased region" description="Low complexity" evidence="1">
    <location>
        <begin position="1"/>
        <end position="10"/>
    </location>
</feature>
<dbReference type="InterPro" id="IPR038731">
    <property type="entry name" value="RgtA/B/C-like"/>
</dbReference>
<feature type="transmembrane region" description="Helical" evidence="2">
    <location>
        <begin position="123"/>
        <end position="144"/>
    </location>
</feature>
<feature type="domain" description="Glycosyltransferase RgtA/B/C/D-like" evidence="3">
    <location>
        <begin position="103"/>
        <end position="236"/>
    </location>
</feature>
<name>A0ABD5R8N5_9EURY</name>
<feature type="transmembrane region" description="Helical" evidence="2">
    <location>
        <begin position="218"/>
        <end position="238"/>
    </location>
</feature>
<comment type="caution">
    <text evidence="4">The sequence shown here is derived from an EMBL/GenBank/DDBJ whole genome shotgun (WGS) entry which is preliminary data.</text>
</comment>
<keyword evidence="2" id="KW-0472">Membrane</keyword>
<reference evidence="4 5" key="1">
    <citation type="journal article" date="2019" name="Int. J. Syst. Evol. Microbiol.">
        <title>The Global Catalogue of Microorganisms (GCM) 10K type strain sequencing project: providing services to taxonomists for standard genome sequencing and annotation.</title>
        <authorList>
            <consortium name="The Broad Institute Genomics Platform"/>
            <consortium name="The Broad Institute Genome Sequencing Center for Infectious Disease"/>
            <person name="Wu L."/>
            <person name="Ma J."/>
        </authorList>
    </citation>
    <scope>NUCLEOTIDE SEQUENCE [LARGE SCALE GENOMIC DNA]</scope>
    <source>
        <strain evidence="4 5">CGMCC 1.12237</strain>
    </source>
</reference>
<evidence type="ECO:0000259" key="3">
    <source>
        <dbReference type="Pfam" id="PF13231"/>
    </source>
</evidence>
<feature type="transmembrane region" description="Helical" evidence="2">
    <location>
        <begin position="405"/>
        <end position="423"/>
    </location>
</feature>
<dbReference type="PANTHER" id="PTHR41710:SF2">
    <property type="entry name" value="GLYCOSYL TRANSFERASE FAMILY 39_83 DOMAIN-CONTAINING PROTEIN"/>
    <property type="match status" value="1"/>
</dbReference>
<evidence type="ECO:0000256" key="2">
    <source>
        <dbReference type="SAM" id="Phobius"/>
    </source>
</evidence>
<accession>A0ABD5R8N5</accession>
<dbReference type="PANTHER" id="PTHR41710">
    <property type="entry name" value="GLYCOSYL TRANSFERASE, FAMILY 39"/>
    <property type="match status" value="1"/>
</dbReference>